<keyword evidence="16" id="KW-1185">Reference proteome</keyword>
<evidence type="ECO:0000259" key="14">
    <source>
        <dbReference type="Pfam" id="PF20260"/>
    </source>
</evidence>
<accession>A0ABP7TF15</accession>
<evidence type="ECO:0000259" key="13">
    <source>
        <dbReference type="Pfam" id="PF04452"/>
    </source>
</evidence>
<keyword evidence="7 12" id="KW-0489">Methyltransferase</keyword>
<keyword evidence="9 12" id="KW-0949">S-adenosyl-L-methionine</keyword>
<sequence>MPRFHCPQPLAIGDILTLPDKVAHHIQVIRMQAGDTITLFNGDGDDYTASLTLLEKKRVTVEVKACTSRSVELPYAITLAQALPEAAKMDWIIEKAVELGVAGIQPLAAQRCVVRLSAERAEKRQLHWHGIIVSASEQSGRNRLAQLAPLTDFKSWVAQQDLHRRILLTPRATQSLADWARHQPAQAVALLIGPEGGLTDEEEKLAVQHGAIALSMGPRVLRTETAGLAALATLTAAWGELP</sequence>
<dbReference type="EC" id="2.1.1.193" evidence="3 12"/>
<evidence type="ECO:0000313" key="16">
    <source>
        <dbReference type="Proteomes" id="UP001501353"/>
    </source>
</evidence>
<dbReference type="InterPro" id="IPR029028">
    <property type="entry name" value="Alpha/beta_knot_MTases"/>
</dbReference>
<comment type="similarity">
    <text evidence="2 12">Belongs to the RNA methyltransferase RsmE family.</text>
</comment>
<keyword evidence="6 12" id="KW-0698">rRNA processing</keyword>
<evidence type="ECO:0000256" key="11">
    <source>
        <dbReference type="ARBA" id="ARBA00047944"/>
    </source>
</evidence>
<keyword evidence="5 12" id="KW-0963">Cytoplasm</keyword>
<dbReference type="CDD" id="cd18084">
    <property type="entry name" value="RsmE-like"/>
    <property type="match status" value="1"/>
</dbReference>
<evidence type="ECO:0000256" key="6">
    <source>
        <dbReference type="ARBA" id="ARBA00022552"/>
    </source>
</evidence>
<evidence type="ECO:0000256" key="5">
    <source>
        <dbReference type="ARBA" id="ARBA00022490"/>
    </source>
</evidence>
<evidence type="ECO:0000256" key="12">
    <source>
        <dbReference type="PIRNR" id="PIRNR015601"/>
    </source>
</evidence>
<evidence type="ECO:0000256" key="7">
    <source>
        <dbReference type="ARBA" id="ARBA00022603"/>
    </source>
</evidence>
<evidence type="ECO:0000256" key="1">
    <source>
        <dbReference type="ARBA" id="ARBA00004496"/>
    </source>
</evidence>
<evidence type="ECO:0000256" key="9">
    <source>
        <dbReference type="ARBA" id="ARBA00022691"/>
    </source>
</evidence>
<evidence type="ECO:0000256" key="2">
    <source>
        <dbReference type="ARBA" id="ARBA00005528"/>
    </source>
</evidence>
<comment type="catalytic activity">
    <reaction evidence="11 12">
        <text>uridine(1498) in 16S rRNA + S-adenosyl-L-methionine = N(3)-methyluridine(1498) in 16S rRNA + S-adenosyl-L-homocysteine + H(+)</text>
        <dbReference type="Rhea" id="RHEA:42920"/>
        <dbReference type="Rhea" id="RHEA-COMP:10283"/>
        <dbReference type="Rhea" id="RHEA-COMP:10284"/>
        <dbReference type="ChEBI" id="CHEBI:15378"/>
        <dbReference type="ChEBI" id="CHEBI:57856"/>
        <dbReference type="ChEBI" id="CHEBI:59789"/>
        <dbReference type="ChEBI" id="CHEBI:65315"/>
        <dbReference type="ChEBI" id="CHEBI:74502"/>
        <dbReference type="EC" id="2.1.1.193"/>
    </reaction>
</comment>
<proteinExistence type="inferred from homology"/>
<evidence type="ECO:0000256" key="10">
    <source>
        <dbReference type="ARBA" id="ARBA00025699"/>
    </source>
</evidence>
<reference evidence="16" key="1">
    <citation type="journal article" date="2019" name="Int. J. Syst. Evol. Microbiol.">
        <title>The Global Catalogue of Microorganisms (GCM) 10K type strain sequencing project: providing services to taxonomists for standard genome sequencing and annotation.</title>
        <authorList>
            <consortium name="The Broad Institute Genomics Platform"/>
            <consortium name="The Broad Institute Genome Sequencing Center for Infectious Disease"/>
            <person name="Wu L."/>
            <person name="Ma J."/>
        </authorList>
    </citation>
    <scope>NUCLEOTIDE SEQUENCE [LARGE SCALE GENOMIC DNA]</scope>
    <source>
        <strain evidence="16">JCM 16673</strain>
    </source>
</reference>
<name>A0ABP7TF15_9BURK</name>
<dbReference type="Gene3D" id="2.40.240.20">
    <property type="entry name" value="Hypothetical PUA domain-like, domain 1"/>
    <property type="match status" value="1"/>
</dbReference>
<dbReference type="InterPro" id="IPR015947">
    <property type="entry name" value="PUA-like_sf"/>
</dbReference>
<dbReference type="Pfam" id="PF20260">
    <property type="entry name" value="PUA_4"/>
    <property type="match status" value="1"/>
</dbReference>
<keyword evidence="8 12" id="KW-0808">Transferase</keyword>
<evidence type="ECO:0000313" key="15">
    <source>
        <dbReference type="EMBL" id="GAA4025405.1"/>
    </source>
</evidence>
<gene>
    <name evidence="15" type="ORF">GCM10022212_23970</name>
</gene>
<dbReference type="NCBIfam" id="TIGR00046">
    <property type="entry name" value="RsmE family RNA methyltransferase"/>
    <property type="match status" value="1"/>
</dbReference>
<dbReference type="Gene3D" id="3.40.1280.10">
    <property type="match status" value="1"/>
</dbReference>
<evidence type="ECO:0000256" key="4">
    <source>
        <dbReference type="ARBA" id="ARBA00013673"/>
    </source>
</evidence>
<dbReference type="InterPro" id="IPR029026">
    <property type="entry name" value="tRNA_m1G_MTases_N"/>
</dbReference>
<dbReference type="InterPro" id="IPR046887">
    <property type="entry name" value="RsmE_PUA-like"/>
</dbReference>
<organism evidence="15 16">
    <name type="scientific">Actimicrobium antarcticum</name>
    <dbReference type="NCBI Taxonomy" id="1051899"/>
    <lineage>
        <taxon>Bacteria</taxon>
        <taxon>Pseudomonadati</taxon>
        <taxon>Pseudomonadota</taxon>
        <taxon>Betaproteobacteria</taxon>
        <taxon>Burkholderiales</taxon>
        <taxon>Oxalobacteraceae</taxon>
        <taxon>Actimicrobium</taxon>
    </lineage>
</organism>
<dbReference type="InterPro" id="IPR046886">
    <property type="entry name" value="RsmE_MTase_dom"/>
</dbReference>
<dbReference type="SUPFAM" id="SSF88697">
    <property type="entry name" value="PUA domain-like"/>
    <property type="match status" value="1"/>
</dbReference>
<protein>
    <recommendedName>
        <fullName evidence="4 12">Ribosomal RNA small subunit methyltransferase E</fullName>
        <ecNumber evidence="3 12">2.1.1.193</ecNumber>
    </recommendedName>
</protein>
<comment type="function">
    <text evidence="10 12">Specifically methylates the N3 position of the uracil ring of uridine 1498 (m3U1498) in 16S rRNA. Acts on the fully assembled 30S ribosomal subunit.</text>
</comment>
<dbReference type="InterPro" id="IPR006700">
    <property type="entry name" value="RsmE"/>
</dbReference>
<dbReference type="PANTHER" id="PTHR30027">
    <property type="entry name" value="RIBOSOMAL RNA SMALL SUBUNIT METHYLTRANSFERASE E"/>
    <property type="match status" value="1"/>
</dbReference>
<dbReference type="PIRSF" id="PIRSF015601">
    <property type="entry name" value="MTase_slr0722"/>
    <property type="match status" value="1"/>
</dbReference>
<dbReference type="Pfam" id="PF04452">
    <property type="entry name" value="Methyltrans_RNA"/>
    <property type="match status" value="1"/>
</dbReference>
<dbReference type="PANTHER" id="PTHR30027:SF3">
    <property type="entry name" value="16S RRNA (URACIL(1498)-N(3))-METHYLTRANSFERASE"/>
    <property type="match status" value="1"/>
</dbReference>
<comment type="caution">
    <text evidence="15">The sequence shown here is derived from an EMBL/GenBank/DDBJ whole genome shotgun (WGS) entry which is preliminary data.</text>
</comment>
<evidence type="ECO:0000256" key="8">
    <source>
        <dbReference type="ARBA" id="ARBA00022679"/>
    </source>
</evidence>
<dbReference type="SUPFAM" id="SSF75217">
    <property type="entry name" value="alpha/beta knot"/>
    <property type="match status" value="1"/>
</dbReference>
<comment type="subcellular location">
    <subcellularLocation>
        <location evidence="1 12">Cytoplasm</location>
    </subcellularLocation>
</comment>
<dbReference type="RefSeq" id="WP_344763541.1">
    <property type="nucleotide sequence ID" value="NZ_BAAAZE010000008.1"/>
</dbReference>
<dbReference type="NCBIfam" id="NF008692">
    <property type="entry name" value="PRK11713.1-5"/>
    <property type="match status" value="1"/>
</dbReference>
<feature type="domain" description="Ribosomal RNA small subunit methyltransferase E PUA-like" evidence="14">
    <location>
        <begin position="18"/>
        <end position="63"/>
    </location>
</feature>
<feature type="domain" description="Ribosomal RNA small subunit methyltransferase E methyltransferase" evidence="13">
    <location>
        <begin position="72"/>
        <end position="234"/>
    </location>
</feature>
<dbReference type="EMBL" id="BAAAZE010000008">
    <property type="protein sequence ID" value="GAA4025405.1"/>
    <property type="molecule type" value="Genomic_DNA"/>
</dbReference>
<dbReference type="Proteomes" id="UP001501353">
    <property type="component" value="Unassembled WGS sequence"/>
</dbReference>
<evidence type="ECO:0000256" key="3">
    <source>
        <dbReference type="ARBA" id="ARBA00012328"/>
    </source>
</evidence>